<protein>
    <submittedName>
        <fullName evidence="1">Uncharacterized protein</fullName>
    </submittedName>
</protein>
<dbReference type="EMBL" id="LR796249">
    <property type="protein sequence ID" value="CAB4131577.1"/>
    <property type="molecule type" value="Genomic_DNA"/>
</dbReference>
<organism evidence="1">
    <name type="scientific">uncultured Caudovirales phage</name>
    <dbReference type="NCBI Taxonomy" id="2100421"/>
    <lineage>
        <taxon>Viruses</taxon>
        <taxon>Duplodnaviria</taxon>
        <taxon>Heunggongvirae</taxon>
        <taxon>Uroviricota</taxon>
        <taxon>Caudoviricetes</taxon>
        <taxon>Peduoviridae</taxon>
        <taxon>Maltschvirus</taxon>
        <taxon>Maltschvirus maltsch</taxon>
    </lineage>
</organism>
<reference evidence="1" key="1">
    <citation type="submission" date="2020-04" db="EMBL/GenBank/DDBJ databases">
        <authorList>
            <person name="Chiriac C."/>
            <person name="Salcher M."/>
            <person name="Ghai R."/>
            <person name="Kavagutti S V."/>
        </authorList>
    </citation>
    <scope>NUCLEOTIDE SEQUENCE</scope>
</reference>
<evidence type="ECO:0000313" key="2">
    <source>
        <dbReference type="EMBL" id="CAB4134881.1"/>
    </source>
</evidence>
<name>A0A6J5LEM7_9CAUD</name>
<accession>A0A6J5LEM7</accession>
<sequence length="98" mass="10918">MAIATLTRREQELIKKHGHVSHLEVAIYRAPKSRKIDSMSVECTKCGEVLVELIGGREQESPQANTYYCTNCADKLNGIVYAIHGSFHCESCFEVICG</sequence>
<evidence type="ECO:0000313" key="1">
    <source>
        <dbReference type="EMBL" id="CAB4131577.1"/>
    </source>
</evidence>
<proteinExistence type="predicted"/>
<dbReference type="EMBL" id="LR796294">
    <property type="protein sequence ID" value="CAB4134881.1"/>
    <property type="molecule type" value="Genomic_DNA"/>
</dbReference>
<gene>
    <name evidence="1" type="ORF">UFOVP127_162</name>
    <name evidence="2" type="ORF">UFOVP276_25</name>
</gene>